<dbReference type="InterPro" id="IPR029061">
    <property type="entry name" value="THDP-binding"/>
</dbReference>
<comment type="caution">
    <text evidence="5">The sequence shown here is derived from an EMBL/GenBank/DDBJ whole genome shotgun (WGS) entry which is preliminary data.</text>
</comment>
<dbReference type="PANTHER" id="PTHR43257">
    <property type="entry name" value="PYRUVATE DEHYDROGENASE E1 COMPONENT BETA SUBUNIT"/>
    <property type="match status" value="1"/>
</dbReference>
<dbReference type="CDD" id="cd07036">
    <property type="entry name" value="TPP_PYR_E1-PDHc-beta_like"/>
    <property type="match status" value="1"/>
</dbReference>
<dbReference type="EC" id="1.2.4.1" evidence="5"/>
<evidence type="ECO:0000313" key="6">
    <source>
        <dbReference type="Proteomes" id="UP001185012"/>
    </source>
</evidence>
<keyword evidence="3" id="KW-0786">Thiamine pyrophosphate</keyword>
<evidence type="ECO:0000256" key="2">
    <source>
        <dbReference type="ARBA" id="ARBA00023002"/>
    </source>
</evidence>
<evidence type="ECO:0000313" key="5">
    <source>
        <dbReference type="EMBL" id="MDR6226040.1"/>
    </source>
</evidence>
<gene>
    <name evidence="5" type="ORF">JOE21_002046</name>
</gene>
<dbReference type="InterPro" id="IPR005475">
    <property type="entry name" value="Transketolase-like_Pyr-bd"/>
</dbReference>
<name>A0ABU1IMM0_9BACL</name>
<dbReference type="InterPro" id="IPR009014">
    <property type="entry name" value="Transketo_C/PFOR_II"/>
</dbReference>
<proteinExistence type="predicted"/>
<dbReference type="Gene3D" id="3.40.50.920">
    <property type="match status" value="1"/>
</dbReference>
<sequence>MAELTLVQAIQDGLRTALQQDSRVVVLGEDVGKNGGVFRATEGLWKEFGDERVIDTPLAEAGIVGAAIGMAVNGLRPVAEIQFMGFIYPAFEQIITHAARLRTRTQGQRPASIVIRAPYGGGIRAPELHSDSTESLLVHTPGLKVVAPSTPYDAKGLLLAAIRDPDPVIYLEPMKLYRSVRQEVPAEDYEIPLGQARQVRKGDDLTVLTWGAMVPMVEKVAATWEQRGVYWDVLDLRSIYPLDEEAIICSVRKTGRVLIVHEAPKTGGVGAELTALIQEHAFLWLEAPITRVTGYDVPVPMFALEDDFRPNQGRIHQAAEKLIAF</sequence>
<dbReference type="SUPFAM" id="SSF52518">
    <property type="entry name" value="Thiamin diphosphate-binding fold (THDP-binding)"/>
    <property type="match status" value="1"/>
</dbReference>
<dbReference type="RefSeq" id="WP_309865417.1">
    <property type="nucleotide sequence ID" value="NZ_JAVDQG010000004.1"/>
</dbReference>
<dbReference type="Proteomes" id="UP001185012">
    <property type="component" value="Unassembled WGS sequence"/>
</dbReference>
<keyword evidence="6" id="KW-1185">Reference proteome</keyword>
<comment type="cofactor">
    <cofactor evidence="1">
        <name>thiamine diphosphate</name>
        <dbReference type="ChEBI" id="CHEBI:58937"/>
    </cofactor>
</comment>
<dbReference type="EMBL" id="JAVDQG010000004">
    <property type="protein sequence ID" value="MDR6226040.1"/>
    <property type="molecule type" value="Genomic_DNA"/>
</dbReference>
<keyword evidence="5" id="KW-0670">Pyruvate</keyword>
<organism evidence="5 6">
    <name type="scientific">Desmospora profundinema</name>
    <dbReference type="NCBI Taxonomy" id="1571184"/>
    <lineage>
        <taxon>Bacteria</taxon>
        <taxon>Bacillati</taxon>
        <taxon>Bacillota</taxon>
        <taxon>Bacilli</taxon>
        <taxon>Bacillales</taxon>
        <taxon>Thermoactinomycetaceae</taxon>
        <taxon>Desmospora</taxon>
    </lineage>
</organism>
<dbReference type="SUPFAM" id="SSF52922">
    <property type="entry name" value="TK C-terminal domain-like"/>
    <property type="match status" value="1"/>
</dbReference>
<dbReference type="Pfam" id="PF02780">
    <property type="entry name" value="Transketolase_C"/>
    <property type="match status" value="1"/>
</dbReference>
<feature type="domain" description="Transketolase-like pyrimidine-binding" evidence="4">
    <location>
        <begin position="4"/>
        <end position="179"/>
    </location>
</feature>
<protein>
    <submittedName>
        <fullName evidence="5">Pyruvate dehydrogenase E1 component beta subunit</fullName>
        <ecNumber evidence="5">1.2.4.1</ecNumber>
    </submittedName>
</protein>
<evidence type="ECO:0000259" key="4">
    <source>
        <dbReference type="SMART" id="SM00861"/>
    </source>
</evidence>
<dbReference type="SMART" id="SM00861">
    <property type="entry name" value="Transket_pyr"/>
    <property type="match status" value="1"/>
</dbReference>
<dbReference type="PANTHER" id="PTHR43257:SF2">
    <property type="entry name" value="PYRUVATE DEHYDROGENASE E1 COMPONENT SUBUNIT BETA"/>
    <property type="match status" value="1"/>
</dbReference>
<accession>A0ABU1IMM0</accession>
<dbReference type="InterPro" id="IPR033248">
    <property type="entry name" value="Transketolase_C"/>
</dbReference>
<evidence type="ECO:0000256" key="3">
    <source>
        <dbReference type="ARBA" id="ARBA00023052"/>
    </source>
</evidence>
<dbReference type="Gene3D" id="3.40.50.970">
    <property type="match status" value="1"/>
</dbReference>
<evidence type="ECO:0000256" key="1">
    <source>
        <dbReference type="ARBA" id="ARBA00001964"/>
    </source>
</evidence>
<dbReference type="GO" id="GO:0004739">
    <property type="term" value="F:pyruvate dehydrogenase (acetyl-transferring) activity"/>
    <property type="evidence" value="ECO:0007669"/>
    <property type="project" value="UniProtKB-EC"/>
</dbReference>
<reference evidence="5 6" key="1">
    <citation type="submission" date="2023-07" db="EMBL/GenBank/DDBJ databases">
        <title>Genomic Encyclopedia of Type Strains, Phase IV (KMG-IV): sequencing the most valuable type-strain genomes for metagenomic binning, comparative biology and taxonomic classification.</title>
        <authorList>
            <person name="Goeker M."/>
        </authorList>
    </citation>
    <scope>NUCLEOTIDE SEQUENCE [LARGE SCALE GENOMIC DNA]</scope>
    <source>
        <strain evidence="5 6">DSM 45903</strain>
    </source>
</reference>
<dbReference type="Pfam" id="PF02779">
    <property type="entry name" value="Transket_pyr"/>
    <property type="match status" value="1"/>
</dbReference>
<keyword evidence="2 5" id="KW-0560">Oxidoreductase</keyword>